<gene>
    <name evidence="1" type="ORF">OHV25_40000</name>
</gene>
<geneLocation type="plasmid" evidence="1">
    <name>unnamed1</name>
</geneLocation>
<dbReference type="EMBL" id="CP108254">
    <property type="protein sequence ID" value="WTU45792.1"/>
    <property type="molecule type" value="Genomic_DNA"/>
</dbReference>
<reference evidence="1" key="1">
    <citation type="submission" date="2022-10" db="EMBL/GenBank/DDBJ databases">
        <title>The complete genomes of actinobacterial strains from the NBC collection.</title>
        <authorList>
            <person name="Joergensen T.S."/>
            <person name="Alvarez Arevalo M."/>
            <person name="Sterndorff E.B."/>
            <person name="Faurdal D."/>
            <person name="Vuksanovic O."/>
            <person name="Mourched A.-S."/>
            <person name="Charusanti P."/>
            <person name="Shaw S."/>
            <person name="Blin K."/>
            <person name="Weber T."/>
        </authorList>
    </citation>
    <scope>NUCLEOTIDE SEQUENCE</scope>
    <source>
        <strain evidence="1">NBC_00060</strain>
        <plasmid evidence="1">unnamed1</plasmid>
    </source>
</reference>
<keyword evidence="1" id="KW-0614">Plasmid</keyword>
<proteinExistence type="predicted"/>
<organism evidence="1">
    <name type="scientific">Streptomyces sp. NBC_00060</name>
    <dbReference type="NCBI Taxonomy" id="2975636"/>
    <lineage>
        <taxon>Bacteria</taxon>
        <taxon>Bacillati</taxon>
        <taxon>Actinomycetota</taxon>
        <taxon>Actinomycetes</taxon>
        <taxon>Kitasatosporales</taxon>
        <taxon>Streptomycetaceae</taxon>
        <taxon>Streptomyces</taxon>
    </lineage>
</organism>
<accession>A0AAU2HCH7</accession>
<protein>
    <submittedName>
        <fullName evidence="1">Uncharacterized protein</fullName>
    </submittedName>
</protein>
<evidence type="ECO:0000313" key="1">
    <source>
        <dbReference type="EMBL" id="WTU45792.1"/>
    </source>
</evidence>
<name>A0AAU2HCH7_9ACTN</name>
<sequence>MKRASAADASAGRRRRRGFWSDRELRLVERLAALHHQLDALHQERAALISYVARLHGGDVTAERTGWSLVHVHTAAGRLSWRVAPDDWHLFAGLGEGPAAPADCAPPHLRTAETNTRLSFLHLHRRPNMSTAKRG</sequence>
<dbReference type="AlphaFoldDB" id="A0AAU2HCH7"/>
<dbReference type="RefSeq" id="WP_331723580.1">
    <property type="nucleotide sequence ID" value="NZ_CP108254.1"/>
</dbReference>